<dbReference type="InterPro" id="IPR032675">
    <property type="entry name" value="LRR_dom_sf"/>
</dbReference>
<comment type="subcellular location">
    <subcellularLocation>
        <location evidence="1">Cell membrane</location>
        <topology evidence="1">Single-pass membrane protein</topology>
    </subcellularLocation>
</comment>
<dbReference type="PRINTS" id="PR00019">
    <property type="entry name" value="LEURICHRPT"/>
</dbReference>
<dbReference type="InterPro" id="IPR003591">
    <property type="entry name" value="Leu-rich_rpt_typical-subtyp"/>
</dbReference>
<dbReference type="FunFam" id="3.80.10.10:FF:000095">
    <property type="entry name" value="LRR receptor-like serine/threonine-protein kinase GSO1"/>
    <property type="match status" value="1"/>
</dbReference>
<sequence>MAPPHHQATTSASWILLLWVSAVPLFLCSSCQAREAGGTLPPPPAGRCSRTDEASSLLQLFSDLNITAELPSWRLGTDCCTWEGIRCEQGTGYVVGLNLGERFMTAHVNASRFLGLPRLSSINLSWNILNYSSSFPSMLAGLPNLTHLNFSMEGTLALEFPRLPRLVSLDLSPNPPAYELKLANGGLGTLVNSLPGLQELYLDFVDLSDGSAGWCQALAFALPKLEVLNLRSLPGCGLTGRVPKDLLWLPKLETLDFSSNSITGDLPEFSPTSVLQVLRLTLTGLSGELPASIGYLKSMKELELAGCNLTGQIPNSIANLIDINSLVLAGNNLSGPIPPVLGGLKQLVLLDLSDNSLSGHIPAGMLSSSAKLEVVLLQNNQLTGPIPSPDPKKLSNLTMLNLQNNSLSGSFPSSLLSLPSLRSLLLNKNQLGGQLEEIPNAISSFLEEIDLSDNKLQGEIPSSIFKLPGLRTLSLSFNRFNGTVDLSMLQNATMSKLDLAYNLLTVLSKPSDADSIFHSFRVLNLASCNLSGFPDFLRGQYQTVSFLDLSNNKISGEIPRWIWEVLDGPIKALNLSHNLLEGFELPLPDIIQYKNFDVLDLHSNLLQGPLVLPGALGFLDYSNNRLDIIRHGSLGDLAYYQDSVKITLKGEEVEIKKILNILVTVDLSGNHFGGGIPSSMGKLQRLVLLNISGNGLGGSIPAVLGDLTNLESLDMSRNMLTGKIPDQLTRLTFLAIMNVSYNELSGRIPQGGQLSTFPNSSFEGNAGLCGPPLSRDCSGDEGGEGRQPAAPPPAAPTTGIDWGSEKIAFALGAGMGVSLCPIFLWKKGFFEGHRVWDWGHCRWR</sequence>
<evidence type="ECO:0000259" key="14">
    <source>
        <dbReference type="Pfam" id="PF08263"/>
    </source>
</evidence>
<evidence type="ECO:0000313" key="15">
    <source>
        <dbReference type="EMBL" id="MQM23492.1"/>
    </source>
</evidence>
<protein>
    <recommendedName>
        <fullName evidence="14">Leucine-rich repeat-containing N-terminal plant-type domain-containing protein</fullName>
    </recommendedName>
</protein>
<dbReference type="EMBL" id="NMUH01016553">
    <property type="protein sequence ID" value="MQM23492.1"/>
    <property type="molecule type" value="Genomic_DNA"/>
</dbReference>
<feature type="chain" id="PRO_5032690784" description="Leucine-rich repeat-containing N-terminal plant-type domain-containing protein" evidence="13">
    <location>
        <begin position="34"/>
        <end position="844"/>
    </location>
</feature>
<reference evidence="15" key="1">
    <citation type="submission" date="2017-07" db="EMBL/GenBank/DDBJ databases">
        <title>Taro Niue Genome Assembly and Annotation.</title>
        <authorList>
            <person name="Atibalentja N."/>
            <person name="Keating K."/>
            <person name="Fields C.J."/>
        </authorList>
    </citation>
    <scope>NUCLEOTIDE SEQUENCE</scope>
    <source>
        <strain evidence="15">Niue_2</strain>
        <tissue evidence="15">Leaf</tissue>
    </source>
</reference>
<dbReference type="GO" id="GO:0005886">
    <property type="term" value="C:plasma membrane"/>
    <property type="evidence" value="ECO:0007669"/>
    <property type="project" value="UniProtKB-SubCell"/>
</dbReference>
<dbReference type="Gene3D" id="3.80.10.10">
    <property type="entry name" value="Ribonuclease Inhibitor"/>
    <property type="match status" value="3"/>
</dbReference>
<keyword evidence="8" id="KW-1133">Transmembrane helix</keyword>
<keyword evidence="7" id="KW-0677">Repeat</keyword>
<gene>
    <name evidence="15" type="ORF">Taro_056557</name>
</gene>
<keyword evidence="3" id="KW-1003">Cell membrane</keyword>
<dbReference type="InterPro" id="IPR013210">
    <property type="entry name" value="LRR_N_plant-typ"/>
</dbReference>
<feature type="domain" description="Leucine-rich repeat-containing N-terminal plant-type" evidence="14">
    <location>
        <begin position="52"/>
        <end position="87"/>
    </location>
</feature>
<evidence type="ECO:0000256" key="10">
    <source>
        <dbReference type="ARBA" id="ARBA00023170"/>
    </source>
</evidence>
<evidence type="ECO:0000256" key="5">
    <source>
        <dbReference type="ARBA" id="ARBA00022692"/>
    </source>
</evidence>
<dbReference type="FunFam" id="3.80.10.10:FF:000213">
    <property type="entry name" value="Tyrosine-sulfated glycopeptide receptor 1"/>
    <property type="match status" value="1"/>
</dbReference>
<evidence type="ECO:0000256" key="6">
    <source>
        <dbReference type="ARBA" id="ARBA00022729"/>
    </source>
</evidence>
<keyword evidence="16" id="KW-1185">Reference proteome</keyword>
<evidence type="ECO:0000256" key="11">
    <source>
        <dbReference type="ARBA" id="ARBA00023180"/>
    </source>
</evidence>
<keyword evidence="6 13" id="KW-0732">Signal</keyword>
<evidence type="ECO:0000256" key="2">
    <source>
        <dbReference type="ARBA" id="ARBA00009592"/>
    </source>
</evidence>
<evidence type="ECO:0000256" key="12">
    <source>
        <dbReference type="SAM" id="MobiDB-lite"/>
    </source>
</evidence>
<dbReference type="Pfam" id="PF08263">
    <property type="entry name" value="LRRNT_2"/>
    <property type="match status" value="1"/>
</dbReference>
<keyword evidence="11" id="KW-0325">Glycoprotein</keyword>
<accession>A0A843XWS9</accession>
<evidence type="ECO:0000256" key="8">
    <source>
        <dbReference type="ARBA" id="ARBA00022989"/>
    </source>
</evidence>
<evidence type="ECO:0000256" key="9">
    <source>
        <dbReference type="ARBA" id="ARBA00023136"/>
    </source>
</evidence>
<dbReference type="SUPFAM" id="SSF52058">
    <property type="entry name" value="L domain-like"/>
    <property type="match status" value="2"/>
</dbReference>
<dbReference type="SMART" id="SM00369">
    <property type="entry name" value="LRR_TYP"/>
    <property type="match status" value="6"/>
</dbReference>
<evidence type="ECO:0000256" key="1">
    <source>
        <dbReference type="ARBA" id="ARBA00004162"/>
    </source>
</evidence>
<comment type="similarity">
    <text evidence="2">Belongs to the RLP family.</text>
</comment>
<dbReference type="PANTHER" id="PTHR27000">
    <property type="entry name" value="LEUCINE-RICH REPEAT RECEPTOR-LIKE PROTEIN KINASE FAMILY PROTEIN-RELATED"/>
    <property type="match status" value="1"/>
</dbReference>
<keyword evidence="4" id="KW-0433">Leucine-rich repeat</keyword>
<dbReference type="OrthoDB" id="676979at2759"/>
<evidence type="ECO:0000313" key="16">
    <source>
        <dbReference type="Proteomes" id="UP000652761"/>
    </source>
</evidence>
<dbReference type="AlphaFoldDB" id="A0A843XWS9"/>
<keyword evidence="5" id="KW-0812">Transmembrane</keyword>
<keyword evidence="10" id="KW-0675">Receptor</keyword>
<feature type="signal peptide" evidence="13">
    <location>
        <begin position="1"/>
        <end position="33"/>
    </location>
</feature>
<evidence type="ECO:0000256" key="3">
    <source>
        <dbReference type="ARBA" id="ARBA00022475"/>
    </source>
</evidence>
<evidence type="ECO:0000256" key="4">
    <source>
        <dbReference type="ARBA" id="ARBA00022614"/>
    </source>
</evidence>
<proteinExistence type="inferred from homology"/>
<dbReference type="PANTHER" id="PTHR27000:SF642">
    <property type="entry name" value="INACTIVE LEUCINE-RICH REPEAT RECEPTOR KINASE XIAO-RELATED"/>
    <property type="match status" value="1"/>
</dbReference>
<dbReference type="Proteomes" id="UP000652761">
    <property type="component" value="Unassembled WGS sequence"/>
</dbReference>
<evidence type="ECO:0000256" key="13">
    <source>
        <dbReference type="SAM" id="SignalP"/>
    </source>
</evidence>
<dbReference type="InterPro" id="IPR001611">
    <property type="entry name" value="Leu-rich_rpt"/>
</dbReference>
<dbReference type="Pfam" id="PF00560">
    <property type="entry name" value="LRR_1"/>
    <property type="match status" value="10"/>
</dbReference>
<comment type="caution">
    <text evidence="15">The sequence shown here is derived from an EMBL/GenBank/DDBJ whole genome shotgun (WGS) entry which is preliminary data.</text>
</comment>
<name>A0A843XWS9_COLES</name>
<keyword evidence="9" id="KW-0472">Membrane</keyword>
<feature type="region of interest" description="Disordered" evidence="12">
    <location>
        <begin position="773"/>
        <end position="798"/>
    </location>
</feature>
<evidence type="ECO:0000256" key="7">
    <source>
        <dbReference type="ARBA" id="ARBA00022737"/>
    </source>
</evidence>
<organism evidence="15 16">
    <name type="scientific">Colocasia esculenta</name>
    <name type="common">Wild taro</name>
    <name type="synonym">Arum esculentum</name>
    <dbReference type="NCBI Taxonomy" id="4460"/>
    <lineage>
        <taxon>Eukaryota</taxon>
        <taxon>Viridiplantae</taxon>
        <taxon>Streptophyta</taxon>
        <taxon>Embryophyta</taxon>
        <taxon>Tracheophyta</taxon>
        <taxon>Spermatophyta</taxon>
        <taxon>Magnoliopsida</taxon>
        <taxon>Liliopsida</taxon>
        <taxon>Araceae</taxon>
        <taxon>Aroideae</taxon>
        <taxon>Colocasieae</taxon>
        <taxon>Colocasia</taxon>
    </lineage>
</organism>